<dbReference type="Proteomes" id="UP001057402">
    <property type="component" value="Chromosome 7"/>
</dbReference>
<dbReference type="EMBL" id="CM042886">
    <property type="protein sequence ID" value="KAI4338904.1"/>
    <property type="molecule type" value="Genomic_DNA"/>
</dbReference>
<keyword evidence="2" id="KW-1185">Reference proteome</keyword>
<accession>A0ACB9NU09</accession>
<evidence type="ECO:0000313" key="1">
    <source>
        <dbReference type="EMBL" id="KAI4338904.1"/>
    </source>
</evidence>
<evidence type="ECO:0000313" key="2">
    <source>
        <dbReference type="Proteomes" id="UP001057402"/>
    </source>
</evidence>
<proteinExistence type="predicted"/>
<gene>
    <name evidence="1" type="ORF">MLD38_023911</name>
</gene>
<sequence>MTNHVLLFKYTFFRPKAVITRSQYIKEATELGKKAREVKKAADVLHQEERSGAKGRTWRKNVKSIEKELLQLEEEVKLPEEMYPQGEKAETAWAVTVLGYLAWLVLGVLGLIVSVAWLAHIFIYLLINPALSPF</sequence>
<comment type="caution">
    <text evidence="1">The sequence shown here is derived from an EMBL/GenBank/DDBJ whole genome shotgun (WGS) entry which is preliminary data.</text>
</comment>
<organism evidence="1 2">
    <name type="scientific">Melastoma candidum</name>
    <dbReference type="NCBI Taxonomy" id="119954"/>
    <lineage>
        <taxon>Eukaryota</taxon>
        <taxon>Viridiplantae</taxon>
        <taxon>Streptophyta</taxon>
        <taxon>Embryophyta</taxon>
        <taxon>Tracheophyta</taxon>
        <taxon>Spermatophyta</taxon>
        <taxon>Magnoliopsida</taxon>
        <taxon>eudicotyledons</taxon>
        <taxon>Gunneridae</taxon>
        <taxon>Pentapetalae</taxon>
        <taxon>rosids</taxon>
        <taxon>malvids</taxon>
        <taxon>Myrtales</taxon>
        <taxon>Melastomataceae</taxon>
        <taxon>Melastomatoideae</taxon>
        <taxon>Melastomateae</taxon>
        <taxon>Melastoma</taxon>
    </lineage>
</organism>
<protein>
    <submittedName>
        <fullName evidence="1">Uncharacterized protein</fullName>
    </submittedName>
</protein>
<reference evidence="2" key="1">
    <citation type="journal article" date="2023" name="Front. Plant Sci.">
        <title>Chromosomal-level genome assembly of Melastoma candidum provides insights into trichome evolution.</title>
        <authorList>
            <person name="Zhong Y."/>
            <person name="Wu W."/>
            <person name="Sun C."/>
            <person name="Zou P."/>
            <person name="Liu Y."/>
            <person name="Dai S."/>
            <person name="Zhou R."/>
        </authorList>
    </citation>
    <scope>NUCLEOTIDE SEQUENCE [LARGE SCALE GENOMIC DNA]</scope>
</reference>
<name>A0ACB9NU09_9MYRT</name>